<reference evidence="2" key="1">
    <citation type="journal article" date="2009" name="PLoS Genet.">
        <title>Organised genome dynamics in the Escherichia coli species results in highly diverse adaptive paths.</title>
        <authorList>
            <person name="Touchon M."/>
            <person name="Hoede C."/>
            <person name="Tenaillon O."/>
            <person name="Barbe V."/>
            <person name="Baeriswyl S."/>
            <person name="Bidet P."/>
            <person name="Bingen E."/>
            <person name="Bonacorsi S."/>
            <person name="Bouchier C."/>
            <person name="Bouvet O."/>
            <person name="Calteau A."/>
            <person name="Chiapello H."/>
            <person name="Clermont O."/>
            <person name="Cruveiller S."/>
            <person name="Danchin A."/>
            <person name="Diard M."/>
            <person name="Dossat C."/>
            <person name="Karoui M.E."/>
            <person name="Frapy E."/>
            <person name="Garry L."/>
            <person name="Ghigo J.M."/>
            <person name="Gilles A.M."/>
            <person name="Johnson J."/>
            <person name="Le Bouguenec C."/>
            <person name="Lescat M."/>
            <person name="Mangenot S."/>
            <person name="Martinez-Jehanne V."/>
            <person name="Matic I."/>
            <person name="Nassif X."/>
            <person name="Oztas S."/>
            <person name="Petit M.A."/>
            <person name="Pichon C."/>
            <person name="Rouy Z."/>
            <person name="Ruf C.S."/>
            <person name="Schneider D."/>
            <person name="Tourret J."/>
            <person name="Vacherie B."/>
            <person name="Vallenet D."/>
            <person name="Medigue C."/>
            <person name="Rocha E.P.C."/>
            <person name="Denamur E."/>
        </authorList>
    </citation>
    <scope>NUCLEOTIDE SEQUENCE [LARGE SCALE GENOMIC DNA]</scope>
    <source>
        <strain evidence="2">ATCC 35469 / DSM 13698 / BCRC 15582 / CCUG 18766 / IAM 14443 / JCM 21226 / LMG 7866 / NBRC 102419 / NCTC 12128 / CDC 0568-73</strain>
    </source>
</reference>
<protein>
    <submittedName>
        <fullName evidence="1">Uncharacterized protein</fullName>
    </submittedName>
</protein>
<evidence type="ECO:0000313" key="2">
    <source>
        <dbReference type="Proteomes" id="UP000000745"/>
    </source>
</evidence>
<sequence>MKKSYFLKYGGEITKEEINKLLDDKWDVSCSEYDSSYFGVYYSYSGIYADKLMITDNYIPIIDEWLDEENKKFKTLIKVSIVNGKNADKLSRYKTMKNILNDFDKLFLISEECIEESD</sequence>
<keyword evidence="2" id="KW-1185">Reference proteome</keyword>
<dbReference type="Proteomes" id="UP000000745">
    <property type="component" value="Chromosome"/>
</dbReference>
<dbReference type="HOGENOM" id="CLU_167470_0_0_6"/>
<name>B7LQU0_ESCF3</name>
<dbReference type="RefSeq" id="WP_000750349.1">
    <property type="nucleotide sequence ID" value="NC_011740.1"/>
</dbReference>
<dbReference type="KEGG" id="efe:EFER_1463"/>
<organism evidence="1 2">
    <name type="scientific">Escherichia fergusonii (strain ATCC 35469 / DSM 13698 / CCUG 18766 / IAM 14443 / JCM 21226 / LMG 7866 / NBRC 102419 / NCTC 12128 / CDC 0568-73)</name>
    <dbReference type="NCBI Taxonomy" id="585054"/>
    <lineage>
        <taxon>Bacteria</taxon>
        <taxon>Pseudomonadati</taxon>
        <taxon>Pseudomonadota</taxon>
        <taxon>Gammaproteobacteria</taxon>
        <taxon>Enterobacterales</taxon>
        <taxon>Enterobacteriaceae</taxon>
        <taxon>Escherichia</taxon>
    </lineage>
</organism>
<gene>
    <name evidence="1" type="ordered locus">EFER_1463</name>
</gene>
<proteinExistence type="predicted"/>
<evidence type="ECO:0000313" key="1">
    <source>
        <dbReference type="EMBL" id="CAQ88983.1"/>
    </source>
</evidence>
<dbReference type="AlphaFoldDB" id="B7LQU0"/>
<dbReference type="GeneID" id="75057492"/>
<accession>B7LQU0</accession>
<dbReference type="OrthoDB" id="2157291at2"/>
<dbReference type="EMBL" id="CU928158">
    <property type="protein sequence ID" value="CAQ88983.1"/>
    <property type="molecule type" value="Genomic_DNA"/>
</dbReference>